<evidence type="ECO:0000313" key="3">
    <source>
        <dbReference type="EMBL" id="NGN82728.1"/>
    </source>
</evidence>
<sequence>MRSKIALVLAILGLVVLGLGIGQRTVWLPPATVTAGVEGTVAPAPLTVIGPDVLAAKGGQFTLTIKSTGPIQVAVGQQRDVMGWVGDAAYTNVTGVNGDFSALTTESKQGAQKVPNPAGSDMWVSEDKASGELSYTWQAPGHGTWALLVSSDGTAPAPTNITMTTANDTSTPWAVPLMILGSIMLALAALLFWMSPRKPRSAAVAAVPGRRAAGRAPTDSATGAVEVEKLVAARQQAAKAAAAAGAAAKTIAEINRANPRPVEGAGGTSDDGAAAPGEGPAVPDATVALPKTVFEPLAAKDADGDSTGASAADATDSSTSDATGEATGKEAGKKAGKEAGKGRDGNDDNFGDGTGKPGGKPGGAADGGKPGGAADGGKSGSAADGGKSGGGAKGDNGGKSGGKRGFTALRSAKARWGAALAAVLVAGSIGPAVAADQTTPAPTGAATASTSPTASGSPTTSPAATPGLPVLLDSQVQRIAADLATVVSSGDSAKNAKELVSRVAGTALQVREANYKIRSKVSSQAALDAVSSTKLLAKVVSTADSWPRSAMLVTQGDTNKLPQLLTLVQASAREQYKLVQATPLLPGQTFPEVDKEGAAPVPAADAAGLLMSPKDAIAALTDRLTKTDSKWKASFKDSVYISSVDSYQKKALADAKDSTVVFTHTPDPKATIAFRTADGGAMVVVSSTFGIDYTTKSDATNNLTDKSVIALAGGSESKKGFVVSYAEPVVMYIPPAGAGTQIDIFSANNFLVSAKIK</sequence>
<dbReference type="EMBL" id="JAAKZI010000005">
    <property type="protein sequence ID" value="NGN82728.1"/>
    <property type="molecule type" value="Genomic_DNA"/>
</dbReference>
<keyword evidence="2" id="KW-1133">Transmembrane helix</keyword>
<protein>
    <submittedName>
        <fullName evidence="3">Uncharacterized protein</fullName>
    </submittedName>
</protein>
<feature type="compositionally biased region" description="Low complexity" evidence="1">
    <location>
        <begin position="438"/>
        <end position="466"/>
    </location>
</feature>
<feature type="region of interest" description="Disordered" evidence="1">
    <location>
        <begin position="437"/>
        <end position="466"/>
    </location>
</feature>
<feature type="region of interest" description="Disordered" evidence="1">
    <location>
        <begin position="300"/>
        <end position="401"/>
    </location>
</feature>
<feature type="compositionally biased region" description="Gly residues" evidence="1">
    <location>
        <begin position="386"/>
        <end position="401"/>
    </location>
</feature>
<keyword evidence="2" id="KW-0812">Transmembrane</keyword>
<accession>A0ABX0DEE1</accession>
<feature type="compositionally biased region" description="Low complexity" evidence="1">
    <location>
        <begin position="270"/>
        <end position="284"/>
    </location>
</feature>
<feature type="compositionally biased region" description="Low complexity" evidence="1">
    <location>
        <begin position="305"/>
        <end position="326"/>
    </location>
</feature>
<name>A0ABX0DEE1_9MICC</name>
<dbReference type="RefSeq" id="WP_165180831.1">
    <property type="nucleotide sequence ID" value="NZ_JAAKZI010000005.1"/>
</dbReference>
<feature type="compositionally biased region" description="Basic and acidic residues" evidence="1">
    <location>
        <begin position="327"/>
        <end position="346"/>
    </location>
</feature>
<comment type="caution">
    <text evidence="3">The sequence shown here is derived from an EMBL/GenBank/DDBJ whole genome shotgun (WGS) entry which is preliminary data.</text>
</comment>
<evidence type="ECO:0000313" key="4">
    <source>
        <dbReference type="Proteomes" id="UP000479226"/>
    </source>
</evidence>
<keyword evidence="2" id="KW-0472">Membrane</keyword>
<gene>
    <name evidence="3" type="ORF">G6N77_04510</name>
</gene>
<feature type="compositionally biased region" description="Gly residues" evidence="1">
    <location>
        <begin position="352"/>
        <end position="379"/>
    </location>
</feature>
<proteinExistence type="predicted"/>
<evidence type="ECO:0000256" key="2">
    <source>
        <dbReference type="SAM" id="Phobius"/>
    </source>
</evidence>
<evidence type="ECO:0000256" key="1">
    <source>
        <dbReference type="SAM" id="MobiDB-lite"/>
    </source>
</evidence>
<feature type="transmembrane region" description="Helical" evidence="2">
    <location>
        <begin position="414"/>
        <end position="434"/>
    </location>
</feature>
<feature type="transmembrane region" description="Helical" evidence="2">
    <location>
        <begin position="173"/>
        <end position="193"/>
    </location>
</feature>
<dbReference type="Proteomes" id="UP000479226">
    <property type="component" value="Unassembled WGS sequence"/>
</dbReference>
<keyword evidence="4" id="KW-1185">Reference proteome</keyword>
<feature type="region of interest" description="Disordered" evidence="1">
    <location>
        <begin position="258"/>
        <end position="284"/>
    </location>
</feature>
<organism evidence="3 4">
    <name type="scientific">Arthrobacter silviterrae</name>
    <dbReference type="NCBI Taxonomy" id="2026658"/>
    <lineage>
        <taxon>Bacteria</taxon>
        <taxon>Bacillati</taxon>
        <taxon>Actinomycetota</taxon>
        <taxon>Actinomycetes</taxon>
        <taxon>Micrococcales</taxon>
        <taxon>Micrococcaceae</taxon>
        <taxon>Arthrobacter</taxon>
    </lineage>
</organism>
<reference evidence="3 4" key="1">
    <citation type="submission" date="2020-02" db="EMBL/GenBank/DDBJ databases">
        <title>Genome sequence of the type strain DSM 27180 of Arthrobacter silviterrae.</title>
        <authorList>
            <person name="Gao J."/>
            <person name="Sun J."/>
        </authorList>
    </citation>
    <scope>NUCLEOTIDE SEQUENCE [LARGE SCALE GENOMIC DNA]</scope>
    <source>
        <strain evidence="3 4">DSM 27180</strain>
    </source>
</reference>